<sequence>MKKYAQTIPKPSIDPKLLLKEKISQALDKQQQKEQYSFSNYQDTSSNKTLSYNGEEWIIENNDIKKIDKNKENNDDYQNNNQKKKGMIKRMSQSHIPIRKKKNNKKKNNKNNTNKKKANQNKYSNLNNDEISVDKNNFQKDNENDNNISNYISSSTITSSINNTLTDISSIYDTENIAFNNNNNNNNNNSNSNNNKESNLVLPPISPTQLQLWNLEQEYRKAMDKVENIKKELNL</sequence>
<proteinExistence type="predicted"/>
<comment type="caution">
    <text evidence="2">The sequence shown here is derived from an EMBL/GenBank/DDBJ whole genome shotgun (WGS) entry which is preliminary data.</text>
</comment>
<organism evidence="2 3">
    <name type="scientific">Anaeromyces robustus</name>
    <dbReference type="NCBI Taxonomy" id="1754192"/>
    <lineage>
        <taxon>Eukaryota</taxon>
        <taxon>Fungi</taxon>
        <taxon>Fungi incertae sedis</taxon>
        <taxon>Chytridiomycota</taxon>
        <taxon>Chytridiomycota incertae sedis</taxon>
        <taxon>Neocallimastigomycetes</taxon>
        <taxon>Neocallimastigales</taxon>
        <taxon>Neocallimastigaceae</taxon>
        <taxon>Anaeromyces</taxon>
    </lineage>
</organism>
<evidence type="ECO:0000256" key="1">
    <source>
        <dbReference type="SAM" id="MobiDB-lite"/>
    </source>
</evidence>
<gene>
    <name evidence="2" type="ORF">BCR32DRAFT_330819</name>
</gene>
<reference evidence="2 3" key="1">
    <citation type="submission" date="2016-08" db="EMBL/GenBank/DDBJ databases">
        <title>A Parts List for Fungal Cellulosomes Revealed by Comparative Genomics.</title>
        <authorList>
            <consortium name="DOE Joint Genome Institute"/>
            <person name="Haitjema C.H."/>
            <person name="Gilmore S.P."/>
            <person name="Henske J.K."/>
            <person name="Solomon K.V."/>
            <person name="De Groot R."/>
            <person name="Kuo A."/>
            <person name="Mondo S.J."/>
            <person name="Salamov A.A."/>
            <person name="Labutti K."/>
            <person name="Zhao Z."/>
            <person name="Chiniquy J."/>
            <person name="Barry K."/>
            <person name="Brewer H.M."/>
            <person name="Purvine S.O."/>
            <person name="Wright A.T."/>
            <person name="Boxma B."/>
            <person name="Van Alen T."/>
            <person name="Hackstein J.H."/>
            <person name="Baker S.E."/>
            <person name="Grigoriev I.V."/>
            <person name="O'Malley M.A."/>
        </authorList>
    </citation>
    <scope>NUCLEOTIDE SEQUENCE [LARGE SCALE GENOMIC DNA]</scope>
    <source>
        <strain evidence="2 3">S4</strain>
    </source>
</reference>
<protein>
    <submittedName>
        <fullName evidence="2">Uncharacterized protein</fullName>
    </submittedName>
</protein>
<dbReference type="EMBL" id="MCFG01000610">
    <property type="protein sequence ID" value="ORX63593.1"/>
    <property type="molecule type" value="Genomic_DNA"/>
</dbReference>
<name>A0A1Y1VQZ0_9FUNG</name>
<accession>A0A1Y1VQZ0</accession>
<feature type="region of interest" description="Disordered" evidence="1">
    <location>
        <begin position="27"/>
        <end position="47"/>
    </location>
</feature>
<evidence type="ECO:0000313" key="3">
    <source>
        <dbReference type="Proteomes" id="UP000193944"/>
    </source>
</evidence>
<dbReference type="STRING" id="1754192.A0A1Y1VQZ0"/>
<keyword evidence="3" id="KW-1185">Reference proteome</keyword>
<dbReference type="Proteomes" id="UP000193944">
    <property type="component" value="Unassembled WGS sequence"/>
</dbReference>
<dbReference type="AlphaFoldDB" id="A0A1Y1VQZ0"/>
<feature type="region of interest" description="Disordered" evidence="1">
    <location>
        <begin position="69"/>
        <end position="128"/>
    </location>
</feature>
<dbReference type="OrthoDB" id="2141195at2759"/>
<reference evidence="2 3" key="2">
    <citation type="submission" date="2016-08" db="EMBL/GenBank/DDBJ databases">
        <title>Pervasive Adenine N6-methylation of Active Genes in Fungi.</title>
        <authorList>
            <consortium name="DOE Joint Genome Institute"/>
            <person name="Mondo S.J."/>
            <person name="Dannebaum R.O."/>
            <person name="Kuo R.C."/>
            <person name="Labutti K."/>
            <person name="Haridas S."/>
            <person name="Kuo A."/>
            <person name="Salamov A."/>
            <person name="Ahrendt S.R."/>
            <person name="Lipzen A."/>
            <person name="Sullivan W."/>
            <person name="Andreopoulos W.B."/>
            <person name="Clum A."/>
            <person name="Lindquist E."/>
            <person name="Daum C."/>
            <person name="Ramamoorthy G.K."/>
            <person name="Gryganskyi A."/>
            <person name="Culley D."/>
            <person name="Magnuson J.K."/>
            <person name="James T.Y."/>
            <person name="O'Malley M.A."/>
            <person name="Stajich J.E."/>
            <person name="Spatafora J.W."/>
            <person name="Visel A."/>
            <person name="Grigoriev I.V."/>
        </authorList>
    </citation>
    <scope>NUCLEOTIDE SEQUENCE [LARGE SCALE GENOMIC DNA]</scope>
    <source>
        <strain evidence="2 3">S4</strain>
    </source>
</reference>
<feature type="compositionally biased region" description="Basic residues" evidence="1">
    <location>
        <begin position="97"/>
        <end position="119"/>
    </location>
</feature>
<evidence type="ECO:0000313" key="2">
    <source>
        <dbReference type="EMBL" id="ORX63593.1"/>
    </source>
</evidence>